<dbReference type="GO" id="GO:0046820">
    <property type="term" value="F:4-amino-4-deoxychorismate synthase activity"/>
    <property type="evidence" value="ECO:0007669"/>
    <property type="project" value="TreeGrafter"/>
</dbReference>
<protein>
    <submittedName>
        <fullName evidence="2">Aminodeoxychorismate synthase component I</fullName>
    </submittedName>
</protein>
<dbReference type="SUPFAM" id="SSF56322">
    <property type="entry name" value="ADC synthase"/>
    <property type="match status" value="1"/>
</dbReference>
<dbReference type="NCBIfam" id="NF005486">
    <property type="entry name" value="PRK07093.1"/>
    <property type="match status" value="1"/>
</dbReference>
<dbReference type="GO" id="GO:0000162">
    <property type="term" value="P:L-tryptophan biosynthetic process"/>
    <property type="evidence" value="ECO:0007669"/>
    <property type="project" value="TreeGrafter"/>
</dbReference>
<evidence type="ECO:0000313" key="3">
    <source>
        <dbReference type="Proteomes" id="UP000230646"/>
    </source>
</evidence>
<dbReference type="RefSeq" id="WP_406608304.1">
    <property type="nucleotide sequence ID" value="NZ_PFKO01000337.1"/>
</dbReference>
<evidence type="ECO:0000259" key="1">
    <source>
        <dbReference type="Pfam" id="PF00425"/>
    </source>
</evidence>
<feature type="domain" description="Chorismate-utilising enzyme C-terminal" evidence="1">
    <location>
        <begin position="6"/>
        <end position="213"/>
    </location>
</feature>
<accession>A0A2M7PMR0</accession>
<dbReference type="Pfam" id="PF00425">
    <property type="entry name" value="Chorismate_bind"/>
    <property type="match status" value="1"/>
</dbReference>
<reference evidence="2 3" key="1">
    <citation type="submission" date="2017-09" db="EMBL/GenBank/DDBJ databases">
        <title>Depth-based differentiation of microbial function through sediment-hosted aquifers and enrichment of novel symbionts in the deep terrestrial subsurface.</title>
        <authorList>
            <person name="Probst A.J."/>
            <person name="Ladd B."/>
            <person name="Jarett J.K."/>
            <person name="Geller-Mcgrath D.E."/>
            <person name="Sieber C.M."/>
            <person name="Emerson J.B."/>
            <person name="Anantharaman K."/>
            <person name="Thomas B.C."/>
            <person name="Malmstrom R."/>
            <person name="Stieglmeier M."/>
            <person name="Klingl A."/>
            <person name="Woyke T."/>
            <person name="Ryan C.M."/>
            <person name="Banfield J.F."/>
        </authorList>
    </citation>
    <scope>NUCLEOTIDE SEQUENCE [LARGE SCALE GENOMIC DNA]</scope>
    <source>
        <strain evidence="2">CG_4_10_14_3_um_filter_34_13</strain>
    </source>
</reference>
<dbReference type="Gene3D" id="3.60.120.10">
    <property type="entry name" value="Anthranilate synthase"/>
    <property type="match status" value="1"/>
</dbReference>
<dbReference type="InterPro" id="IPR005801">
    <property type="entry name" value="ADC_synthase"/>
</dbReference>
<sequence>EININLTLKQIFELSQARFKLYYKDQFVVFSPEIFVEITGNKISSFPMKGTIDASIKNAEELIMSDEKEKAEHITIVDLIRNDLSIVSNDVRVAKFRYSELIKTNQKSIIQISSKITGDLPVNFKEHLGDIIFNLLPAGSISGAPKKKTLEIIHSAENSPRGFYTGVFGYFDGKNLTSAVMIRFIEKINNILLYKSGGGITYLSDAKSEYQELLD</sequence>
<organism evidence="2 3">
    <name type="scientific">Candidatus Infernicultor aquiphilus</name>
    <dbReference type="NCBI Taxonomy" id="1805029"/>
    <lineage>
        <taxon>Bacteria</taxon>
        <taxon>Pseudomonadati</taxon>
        <taxon>Atribacterota</taxon>
        <taxon>Candidatus Phoenicimicrobiia</taxon>
        <taxon>Candidatus Pheonicimicrobiales</taxon>
        <taxon>Candidatus Phoenicimicrobiaceae</taxon>
        <taxon>Candidatus Infernicultor</taxon>
    </lineage>
</organism>
<dbReference type="Proteomes" id="UP000230646">
    <property type="component" value="Unassembled WGS sequence"/>
</dbReference>
<dbReference type="InterPro" id="IPR019999">
    <property type="entry name" value="Anth_synth_I-like"/>
</dbReference>
<dbReference type="AlphaFoldDB" id="A0A2M7PMR0"/>
<gene>
    <name evidence="2" type="ORF">COZ07_09155</name>
</gene>
<feature type="non-terminal residue" evidence="2">
    <location>
        <position position="1"/>
    </location>
</feature>
<dbReference type="PANTHER" id="PTHR11236:SF50">
    <property type="entry name" value="AMINODEOXYCHORISMATE SYNTHASE COMPONENT 1"/>
    <property type="match status" value="1"/>
</dbReference>
<comment type="caution">
    <text evidence="2">The sequence shown here is derived from an EMBL/GenBank/DDBJ whole genome shotgun (WGS) entry which is preliminary data.</text>
</comment>
<dbReference type="PRINTS" id="PR00095">
    <property type="entry name" value="ANTSNTHASEI"/>
</dbReference>
<dbReference type="InterPro" id="IPR015890">
    <property type="entry name" value="Chorismate_C"/>
</dbReference>
<evidence type="ECO:0000313" key="2">
    <source>
        <dbReference type="EMBL" id="PIY31476.1"/>
    </source>
</evidence>
<name>A0A2M7PMR0_9BACT</name>
<dbReference type="PANTHER" id="PTHR11236">
    <property type="entry name" value="AMINOBENZOATE/ANTHRANILATE SYNTHASE"/>
    <property type="match status" value="1"/>
</dbReference>
<proteinExistence type="predicted"/>
<dbReference type="EMBL" id="PFKO01000337">
    <property type="protein sequence ID" value="PIY31476.1"/>
    <property type="molecule type" value="Genomic_DNA"/>
</dbReference>
<feature type="non-terminal residue" evidence="2">
    <location>
        <position position="215"/>
    </location>
</feature>